<dbReference type="AlphaFoldDB" id="A0AAD0KJ53"/>
<proteinExistence type="predicted"/>
<evidence type="ECO:0000313" key="1">
    <source>
        <dbReference type="EMBL" id="AWV34130.1"/>
    </source>
</evidence>
<sequence>MRAKNMVFEGIVLQTIVRQLESKRSIIYEVSERNAGNNGGMDRADASFTHIVLLSSSILACIKHDTYLIDLEGGTFDWIENVDEFNVLGKAPS</sequence>
<gene>
    <name evidence="1" type="ORF">CD191_16765</name>
</gene>
<evidence type="ECO:0000313" key="2">
    <source>
        <dbReference type="Proteomes" id="UP000249163"/>
    </source>
</evidence>
<dbReference type="Proteomes" id="UP000249163">
    <property type="component" value="Chromosome"/>
</dbReference>
<organism evidence="1 2">
    <name type="scientific">Paenibacillus odorifer</name>
    <dbReference type="NCBI Taxonomy" id="189426"/>
    <lineage>
        <taxon>Bacteria</taxon>
        <taxon>Bacillati</taxon>
        <taxon>Bacillota</taxon>
        <taxon>Bacilli</taxon>
        <taxon>Bacillales</taxon>
        <taxon>Paenibacillaceae</taxon>
        <taxon>Paenibacillus</taxon>
    </lineage>
</organism>
<protein>
    <submittedName>
        <fullName evidence="1">Uncharacterized protein</fullName>
    </submittedName>
</protein>
<accession>A0AAD0KJ53</accession>
<reference evidence="1 2" key="1">
    <citation type="submission" date="2017-06" db="EMBL/GenBank/DDBJ databases">
        <title>Complete genome sequence of Paenibacillus odorifer CBA7130.</title>
        <authorList>
            <person name="Nam Y.-D."/>
            <person name="Kang J."/>
            <person name="Chung W.-H."/>
        </authorList>
    </citation>
    <scope>NUCLEOTIDE SEQUENCE [LARGE SCALE GENOMIC DNA]</scope>
    <source>
        <strain evidence="1 2">CBA7130</strain>
    </source>
</reference>
<name>A0AAD0KJ53_9BACL</name>
<dbReference type="EMBL" id="CP021965">
    <property type="protein sequence ID" value="AWV34130.1"/>
    <property type="molecule type" value="Genomic_DNA"/>
</dbReference>